<organism evidence="8 9">
    <name type="scientific">Streptococcus pseudoporcinus</name>
    <dbReference type="NCBI Taxonomy" id="361101"/>
    <lineage>
        <taxon>Bacteria</taxon>
        <taxon>Bacillati</taxon>
        <taxon>Bacillota</taxon>
        <taxon>Bacilli</taxon>
        <taxon>Lactobacillales</taxon>
        <taxon>Streptococcaceae</taxon>
        <taxon>Streptococcus</taxon>
    </lineage>
</organism>
<gene>
    <name evidence="8" type="primary">misCB_1</name>
    <name evidence="8" type="ORF">NCTC5385_00216</name>
</gene>
<evidence type="ECO:0000256" key="2">
    <source>
        <dbReference type="ARBA" id="ARBA00022692"/>
    </source>
</evidence>
<sequence>MVYFFAKSVQWLSFNGSIGLGIILFTLLIRLLLMPLFNIQIKSSQKMQDLQPELKKIQAKYPGKDSESRMALADETQALYRVMVLTRMPVYFHLLYRCLL</sequence>
<dbReference type="InterPro" id="IPR001708">
    <property type="entry name" value="YidC/ALB3/OXA1/COX18"/>
</dbReference>
<dbReference type="AlphaFoldDB" id="A0A4V6L1Z0"/>
<feature type="domain" description="Membrane insertase YidC/Oxa/ALB C-terminal" evidence="7">
    <location>
        <begin position="19"/>
        <end position="82"/>
    </location>
</feature>
<evidence type="ECO:0000313" key="9">
    <source>
        <dbReference type="Proteomes" id="UP000304914"/>
    </source>
</evidence>
<evidence type="ECO:0000256" key="1">
    <source>
        <dbReference type="ARBA" id="ARBA00004141"/>
    </source>
</evidence>
<evidence type="ECO:0000259" key="7">
    <source>
        <dbReference type="Pfam" id="PF02096"/>
    </source>
</evidence>
<dbReference type="STRING" id="873448.STRPO_1225"/>
<dbReference type="EMBL" id="LR594035">
    <property type="protein sequence ID" value="VTS13667.1"/>
    <property type="molecule type" value="Genomic_DNA"/>
</dbReference>
<dbReference type="GO" id="GO:0032977">
    <property type="term" value="F:membrane insertase activity"/>
    <property type="evidence" value="ECO:0007669"/>
    <property type="project" value="InterPro"/>
</dbReference>
<evidence type="ECO:0000313" key="8">
    <source>
        <dbReference type="EMBL" id="VTS13667.1"/>
    </source>
</evidence>
<dbReference type="Pfam" id="PF02096">
    <property type="entry name" value="60KD_IMP"/>
    <property type="match status" value="1"/>
</dbReference>
<dbReference type="InterPro" id="IPR028055">
    <property type="entry name" value="YidC/Oxa/ALB_C"/>
</dbReference>
<evidence type="ECO:0000256" key="5">
    <source>
        <dbReference type="RuleBase" id="RU003945"/>
    </source>
</evidence>
<name>A0A4V6L1Z0_9STRE</name>
<evidence type="ECO:0000256" key="3">
    <source>
        <dbReference type="ARBA" id="ARBA00022989"/>
    </source>
</evidence>
<keyword evidence="4 6" id="KW-0472">Membrane</keyword>
<keyword evidence="2 5" id="KW-0812">Transmembrane</keyword>
<comment type="subcellular location">
    <subcellularLocation>
        <location evidence="1 5">Membrane</location>
        <topology evidence="1 5">Multi-pass membrane protein</topology>
    </subcellularLocation>
</comment>
<dbReference type="Proteomes" id="UP000304914">
    <property type="component" value="Chromosome"/>
</dbReference>
<accession>A0A4V6L1Z0</accession>
<feature type="transmembrane region" description="Helical" evidence="6">
    <location>
        <begin position="12"/>
        <end position="37"/>
    </location>
</feature>
<dbReference type="GO" id="GO:0051205">
    <property type="term" value="P:protein insertion into membrane"/>
    <property type="evidence" value="ECO:0007669"/>
    <property type="project" value="TreeGrafter"/>
</dbReference>
<comment type="similarity">
    <text evidence="5">Belongs to the OXA1/ALB3/YidC family.</text>
</comment>
<evidence type="ECO:0000256" key="4">
    <source>
        <dbReference type="ARBA" id="ARBA00023136"/>
    </source>
</evidence>
<keyword evidence="3 6" id="KW-1133">Transmembrane helix</keyword>
<dbReference type="PANTHER" id="PTHR12428:SF65">
    <property type="entry name" value="CYTOCHROME C OXIDASE ASSEMBLY PROTEIN COX18, MITOCHONDRIAL"/>
    <property type="match status" value="1"/>
</dbReference>
<evidence type="ECO:0000256" key="6">
    <source>
        <dbReference type="SAM" id="Phobius"/>
    </source>
</evidence>
<protein>
    <submittedName>
        <fullName evidence="8">Membrane protein OxaA 1</fullName>
    </submittedName>
</protein>
<reference evidence="8 9" key="1">
    <citation type="submission" date="2019-05" db="EMBL/GenBank/DDBJ databases">
        <authorList>
            <consortium name="Pathogen Informatics"/>
        </authorList>
    </citation>
    <scope>NUCLEOTIDE SEQUENCE [LARGE SCALE GENOMIC DNA]</scope>
    <source>
        <strain evidence="8 9">NCTC5385</strain>
    </source>
</reference>
<proteinExistence type="inferred from homology"/>
<dbReference type="PANTHER" id="PTHR12428">
    <property type="entry name" value="OXA1"/>
    <property type="match status" value="1"/>
</dbReference>
<dbReference type="GO" id="GO:0005886">
    <property type="term" value="C:plasma membrane"/>
    <property type="evidence" value="ECO:0007669"/>
    <property type="project" value="TreeGrafter"/>
</dbReference>